<evidence type="ECO:0000313" key="2">
    <source>
        <dbReference type="WBParaSite" id="RSKR_0000737650.1"/>
    </source>
</evidence>
<organism evidence="1 2">
    <name type="scientific">Rhabditophanes sp. KR3021</name>
    <dbReference type="NCBI Taxonomy" id="114890"/>
    <lineage>
        <taxon>Eukaryota</taxon>
        <taxon>Metazoa</taxon>
        <taxon>Ecdysozoa</taxon>
        <taxon>Nematoda</taxon>
        <taxon>Chromadorea</taxon>
        <taxon>Rhabditida</taxon>
        <taxon>Tylenchina</taxon>
        <taxon>Panagrolaimomorpha</taxon>
        <taxon>Strongyloidoidea</taxon>
        <taxon>Alloionematidae</taxon>
        <taxon>Rhabditophanes</taxon>
    </lineage>
</organism>
<name>A0AC35U3Z5_9BILA</name>
<dbReference type="WBParaSite" id="RSKR_0000737650.1">
    <property type="protein sequence ID" value="RSKR_0000737650.1"/>
    <property type="gene ID" value="RSKR_0000737650"/>
</dbReference>
<protein>
    <submittedName>
        <fullName evidence="2">Uncharacterized protein</fullName>
    </submittedName>
</protein>
<dbReference type="Proteomes" id="UP000095286">
    <property type="component" value="Unplaced"/>
</dbReference>
<accession>A0AC35U3Z5</accession>
<evidence type="ECO:0000313" key="1">
    <source>
        <dbReference type="Proteomes" id="UP000095286"/>
    </source>
</evidence>
<sequence length="145" mass="17331">MFPSDEKYLKQIDTKTSENTYCKLYPEDCESADQPRRNTEKRYTRILKKSGIILGGPSQNTFCFIFPEKCRAAIDVESKRSIRNDPTFEYRGTFCSDEYLNCIERITYKFSMFNNFLQNKKFEELNCLRNKFRCEINMEKQLETN</sequence>
<proteinExistence type="predicted"/>
<reference evidence="2" key="1">
    <citation type="submission" date="2016-11" db="UniProtKB">
        <authorList>
            <consortium name="WormBaseParasite"/>
        </authorList>
    </citation>
    <scope>IDENTIFICATION</scope>
    <source>
        <strain evidence="2">KR3021</strain>
    </source>
</reference>